<keyword evidence="2" id="KW-1185">Reference proteome</keyword>
<dbReference type="EMBL" id="NRRY01000046">
    <property type="protein sequence ID" value="MBK1620716.1"/>
    <property type="molecule type" value="Genomic_DNA"/>
</dbReference>
<accession>A0A9X1B6B3</accession>
<proteinExistence type="predicted"/>
<sequence>MLPFACKLARVSLVPEERSLGWLFMMAVVLSNGSANSRLCEPGYRMPVDGSSTRHERVQR</sequence>
<protein>
    <submittedName>
        <fullName evidence="1">Uncharacterized protein</fullName>
    </submittedName>
</protein>
<organism evidence="1 2">
    <name type="scientific">Lamprobacter modestohalophilus</name>
    <dbReference type="NCBI Taxonomy" id="1064514"/>
    <lineage>
        <taxon>Bacteria</taxon>
        <taxon>Pseudomonadati</taxon>
        <taxon>Pseudomonadota</taxon>
        <taxon>Gammaproteobacteria</taxon>
        <taxon>Chromatiales</taxon>
        <taxon>Chromatiaceae</taxon>
        <taxon>Lamprobacter</taxon>
    </lineage>
</organism>
<reference evidence="1 2" key="1">
    <citation type="journal article" date="2020" name="Microorganisms">
        <title>Osmotic Adaptation and Compatible Solute Biosynthesis of Phototrophic Bacteria as Revealed from Genome Analyses.</title>
        <authorList>
            <person name="Imhoff J.F."/>
            <person name="Rahn T."/>
            <person name="Kunzel S."/>
            <person name="Keller A."/>
            <person name="Neulinger S.C."/>
        </authorList>
    </citation>
    <scope>NUCLEOTIDE SEQUENCE [LARGE SCALE GENOMIC DNA]</scope>
    <source>
        <strain evidence="1 2">DSM 25653</strain>
    </source>
</reference>
<name>A0A9X1B6B3_9GAMM</name>
<dbReference type="AlphaFoldDB" id="A0A9X1B6B3"/>
<evidence type="ECO:0000313" key="2">
    <source>
        <dbReference type="Proteomes" id="UP001138768"/>
    </source>
</evidence>
<evidence type="ECO:0000313" key="1">
    <source>
        <dbReference type="EMBL" id="MBK1620716.1"/>
    </source>
</evidence>
<gene>
    <name evidence="1" type="ORF">CKO42_20240</name>
</gene>
<comment type="caution">
    <text evidence="1">The sequence shown here is derived from an EMBL/GenBank/DDBJ whole genome shotgun (WGS) entry which is preliminary data.</text>
</comment>
<dbReference type="Proteomes" id="UP001138768">
    <property type="component" value="Unassembled WGS sequence"/>
</dbReference>